<dbReference type="STRING" id="1280837.A0A316VM37"/>
<feature type="compositionally biased region" description="Basic and acidic residues" evidence="1">
    <location>
        <begin position="29"/>
        <end position="41"/>
    </location>
</feature>
<dbReference type="AlphaFoldDB" id="A0A316VM37"/>
<dbReference type="InterPro" id="IPR034444">
    <property type="entry name" value="Nuo17.8"/>
</dbReference>
<dbReference type="PANTHER" id="PTHR42100">
    <property type="entry name" value="OXIDOREDUCTASE 178 KDA SUBUNIT, PUTATIVE (AFU_ORTHOLOGUE AFUA_8G04320)-RELATED"/>
    <property type="match status" value="1"/>
</dbReference>
<accession>A0A316VM37</accession>
<sequence length="177" mass="19940">MPLRTAGIASLARSSTSTNIQRSFHSSRIAKDGHASAHSSEEHEEYPTEGFGAPIWRWTFISVIAVAGIYRFTSTHSTHASAPASDEDVDDEEEAKKPFLTRYITYHLTLPSIWKERQDAHLDAVRQRAEDKLFFQEAERPPVRRMRFPGTFEAASPDRLPLGEAVDVSDVKVKRDS</sequence>
<feature type="region of interest" description="Disordered" evidence="1">
    <location>
        <begin position="19"/>
        <end position="47"/>
    </location>
</feature>
<evidence type="ECO:0000256" key="1">
    <source>
        <dbReference type="SAM" id="MobiDB-lite"/>
    </source>
</evidence>
<dbReference type="Proteomes" id="UP000245771">
    <property type="component" value="Unassembled WGS sequence"/>
</dbReference>
<dbReference type="GeneID" id="37020035"/>
<dbReference type="OrthoDB" id="2120038at2759"/>
<evidence type="ECO:0000313" key="2">
    <source>
        <dbReference type="EMBL" id="PWN37463.1"/>
    </source>
</evidence>
<keyword evidence="3" id="KW-1185">Reference proteome</keyword>
<evidence type="ECO:0000313" key="3">
    <source>
        <dbReference type="Proteomes" id="UP000245771"/>
    </source>
</evidence>
<dbReference type="PANTHER" id="PTHR42100:SF1">
    <property type="entry name" value="OXIDOREDUCTASE 178 KDA SUBUNIT, PUTATIVE (AFU_ORTHOLOGUE AFUA_8G04320)-RELATED"/>
    <property type="match status" value="1"/>
</dbReference>
<dbReference type="RefSeq" id="XP_025357765.1">
    <property type="nucleotide sequence ID" value="XM_025498254.1"/>
</dbReference>
<dbReference type="EMBL" id="KZ819602">
    <property type="protein sequence ID" value="PWN37463.1"/>
    <property type="molecule type" value="Genomic_DNA"/>
</dbReference>
<dbReference type="InParanoid" id="A0A316VM37"/>
<reference evidence="2 3" key="1">
    <citation type="journal article" date="2018" name="Mol. Biol. Evol.">
        <title>Broad Genomic Sampling Reveals a Smut Pathogenic Ancestry of the Fungal Clade Ustilaginomycotina.</title>
        <authorList>
            <person name="Kijpornyongpan T."/>
            <person name="Mondo S.J."/>
            <person name="Barry K."/>
            <person name="Sandor L."/>
            <person name="Lee J."/>
            <person name="Lipzen A."/>
            <person name="Pangilinan J."/>
            <person name="LaButti K."/>
            <person name="Hainaut M."/>
            <person name="Henrissat B."/>
            <person name="Grigoriev I.V."/>
            <person name="Spatafora J.W."/>
            <person name="Aime M.C."/>
        </authorList>
    </citation>
    <scope>NUCLEOTIDE SEQUENCE [LARGE SCALE GENOMIC DNA]</scope>
    <source>
        <strain evidence="2 3">MCA 3882</strain>
    </source>
</reference>
<proteinExistence type="predicted"/>
<gene>
    <name evidence="2" type="ORF">FA14DRAFT_159509</name>
</gene>
<name>A0A316VM37_9BASI</name>
<organism evidence="2 3">
    <name type="scientific">Meira miltonrushii</name>
    <dbReference type="NCBI Taxonomy" id="1280837"/>
    <lineage>
        <taxon>Eukaryota</taxon>
        <taxon>Fungi</taxon>
        <taxon>Dikarya</taxon>
        <taxon>Basidiomycota</taxon>
        <taxon>Ustilaginomycotina</taxon>
        <taxon>Exobasidiomycetes</taxon>
        <taxon>Exobasidiales</taxon>
        <taxon>Brachybasidiaceae</taxon>
        <taxon>Meira</taxon>
    </lineage>
</organism>
<protein>
    <submittedName>
        <fullName evidence="2">Uncharacterized protein</fullName>
    </submittedName>
</protein>
<dbReference type="GO" id="GO:0005739">
    <property type="term" value="C:mitochondrion"/>
    <property type="evidence" value="ECO:0007669"/>
    <property type="project" value="InterPro"/>
</dbReference>